<name>A0A8B2NPD6_9HYPH</name>
<dbReference type="PANTHER" id="PTHR31332:SF0">
    <property type="entry name" value="7-HYDROXYMETHYL CHLOROPHYLL A REDUCTASE, CHLOROPLASTIC"/>
    <property type="match status" value="1"/>
</dbReference>
<feature type="domain" description="Coenzyme F420 hydrogenase/dehydrogenase beta subunit N-terminal" evidence="1">
    <location>
        <begin position="86"/>
        <end position="157"/>
    </location>
</feature>
<evidence type="ECO:0000259" key="2">
    <source>
        <dbReference type="Pfam" id="PF04432"/>
    </source>
</evidence>
<feature type="domain" description="Coenzyme F420 hydrogenase/dehydrogenase beta subunit C-terminal" evidence="2">
    <location>
        <begin position="168"/>
        <end position="330"/>
    </location>
</feature>
<comment type="caution">
    <text evidence="3">The sequence shown here is derived from an EMBL/GenBank/DDBJ whole genome shotgun (WGS) entry which is preliminary data.</text>
</comment>
<reference evidence="3 4" key="1">
    <citation type="submission" date="2018-05" db="EMBL/GenBank/DDBJ databases">
        <title>Acuticoccus sediminis sp. nov., isolated from deep-sea sediment of Indian Ocean.</title>
        <authorList>
            <person name="Liu X."/>
            <person name="Lai Q."/>
            <person name="Du Y."/>
            <person name="Sun F."/>
            <person name="Zhang X."/>
            <person name="Wang S."/>
            <person name="Shao Z."/>
        </authorList>
    </citation>
    <scope>NUCLEOTIDE SEQUENCE [LARGE SCALE GENOMIC DNA]</scope>
    <source>
        <strain evidence="3 4">PTG4-2</strain>
    </source>
</reference>
<dbReference type="Pfam" id="PF04422">
    <property type="entry name" value="FrhB_FdhB_N"/>
    <property type="match status" value="1"/>
</dbReference>
<dbReference type="Pfam" id="PF04432">
    <property type="entry name" value="FrhB_FdhB_C"/>
    <property type="match status" value="1"/>
</dbReference>
<dbReference type="AlphaFoldDB" id="A0A8B2NPD6"/>
<dbReference type="RefSeq" id="WP_111350159.1">
    <property type="nucleotide sequence ID" value="NZ_QHHQ01000006.1"/>
</dbReference>
<sequence>MSSRTIRQVVGDGLCTGCGACATIASEHVRMNFDDRGFLRPVPVGDVTRDEEKAISHVCPGRRLEVQAGERENDPLWGPLVGVRIGYALDPEVRYAGSSGGALSAILANLLEVGAVDRVIQTSAAIDPPYGNATVVSGTAEDVLAASGSRYAPSAPLAGLEAALATGQRYAFVGKPCDVAALRRLAEVDPRIDRQIPYMLSFFCAGVPSLNGVREVLRAMGVEPEDTARFRFRGDGWPGYATATRHDGTTARMSYNDSWGKILSRHVQFRCKVCPDGTGMLADIACADAWHCDERGYPTFDEADGLSLIVSRTSKGEDLVLSTIRRRGLSAKRVAVDEIAAMQPGQLRRRRAVLARLAALRLARGRGPDFRGFNMLRAAQSGRMSNHFREFAGTLRRLILRGAGA</sequence>
<evidence type="ECO:0000259" key="1">
    <source>
        <dbReference type="Pfam" id="PF04422"/>
    </source>
</evidence>
<protein>
    <recommendedName>
        <fullName evidence="5">Coenzyme F420 hydrogenase subunit beta</fullName>
    </recommendedName>
</protein>
<evidence type="ECO:0000313" key="3">
    <source>
        <dbReference type="EMBL" id="RAH98798.1"/>
    </source>
</evidence>
<evidence type="ECO:0008006" key="5">
    <source>
        <dbReference type="Google" id="ProtNLM"/>
    </source>
</evidence>
<dbReference type="Proteomes" id="UP000249590">
    <property type="component" value="Unassembled WGS sequence"/>
</dbReference>
<dbReference type="InterPro" id="IPR007525">
    <property type="entry name" value="FrhB_FdhB_C"/>
</dbReference>
<dbReference type="PANTHER" id="PTHR31332">
    <property type="entry name" value="7-HYDROXYMETHYL CHLOROPHYLL A REDUCTASE, CHLOROPLASTIC"/>
    <property type="match status" value="1"/>
</dbReference>
<accession>A0A8B2NPD6</accession>
<proteinExistence type="predicted"/>
<dbReference type="GO" id="GO:0090415">
    <property type="term" value="F:7-hydroxymethyl chlorophyll a reductase activity"/>
    <property type="evidence" value="ECO:0007669"/>
    <property type="project" value="TreeGrafter"/>
</dbReference>
<dbReference type="InterPro" id="IPR007516">
    <property type="entry name" value="Co_F420_Hydgase/DH_bsu_N"/>
</dbReference>
<organism evidence="3 4">
    <name type="scientific">Acuticoccus sediminis</name>
    <dbReference type="NCBI Taxonomy" id="2184697"/>
    <lineage>
        <taxon>Bacteria</taxon>
        <taxon>Pseudomonadati</taxon>
        <taxon>Pseudomonadota</taxon>
        <taxon>Alphaproteobacteria</taxon>
        <taxon>Hyphomicrobiales</taxon>
        <taxon>Amorphaceae</taxon>
        <taxon>Acuticoccus</taxon>
    </lineage>
</organism>
<keyword evidence="4" id="KW-1185">Reference proteome</keyword>
<evidence type="ECO:0000313" key="4">
    <source>
        <dbReference type="Proteomes" id="UP000249590"/>
    </source>
</evidence>
<dbReference type="InterPro" id="IPR045220">
    <property type="entry name" value="FRHB/FDHB/HCAR-like"/>
</dbReference>
<dbReference type="GO" id="GO:0033354">
    <property type="term" value="P:chlorophyll cycle"/>
    <property type="evidence" value="ECO:0007669"/>
    <property type="project" value="TreeGrafter"/>
</dbReference>
<gene>
    <name evidence="3" type="ORF">DLJ53_24495</name>
</gene>
<dbReference type="OrthoDB" id="3247493at2"/>
<dbReference type="EMBL" id="QHHQ01000006">
    <property type="protein sequence ID" value="RAH98798.1"/>
    <property type="molecule type" value="Genomic_DNA"/>
</dbReference>